<name>A0AA35S1N0_GEOBA</name>
<keyword evidence="1" id="KW-0812">Transmembrane</keyword>
<comment type="caution">
    <text evidence="2">The sequence shown here is derived from an EMBL/GenBank/DDBJ whole genome shotgun (WGS) entry which is preliminary data.</text>
</comment>
<gene>
    <name evidence="2" type="ORF">GBAR_LOCUS12865</name>
</gene>
<evidence type="ECO:0000313" key="2">
    <source>
        <dbReference type="EMBL" id="CAI8021785.1"/>
    </source>
</evidence>
<accession>A0AA35S1N0</accession>
<keyword evidence="1" id="KW-1133">Transmembrane helix</keyword>
<evidence type="ECO:0000256" key="1">
    <source>
        <dbReference type="SAM" id="Phobius"/>
    </source>
</evidence>
<protein>
    <submittedName>
        <fullName evidence="2">Uncharacterized protein</fullName>
    </submittedName>
</protein>
<proteinExistence type="predicted"/>
<keyword evidence="1" id="KW-0472">Membrane</keyword>
<sequence>MQKEANVRRKWPLGFLASLDTLTVVEFDKITQKKELEFGRMIPKVYLWIFSFITHNLDDLMGFADKVLSPFLGPAGSSLASKQLGVVTRRTSRLEIEDRKERKYRRDSDSVREKAAVAVQKISEAAAVLSALLYIGCILELLSLDLFILFPLFLHPSVHL</sequence>
<feature type="transmembrane region" description="Helical" evidence="1">
    <location>
        <begin position="131"/>
        <end position="154"/>
    </location>
</feature>
<evidence type="ECO:0000313" key="3">
    <source>
        <dbReference type="Proteomes" id="UP001174909"/>
    </source>
</evidence>
<keyword evidence="3" id="KW-1185">Reference proteome</keyword>
<organism evidence="2 3">
    <name type="scientific">Geodia barretti</name>
    <name type="common">Barrett's horny sponge</name>
    <dbReference type="NCBI Taxonomy" id="519541"/>
    <lineage>
        <taxon>Eukaryota</taxon>
        <taxon>Metazoa</taxon>
        <taxon>Porifera</taxon>
        <taxon>Demospongiae</taxon>
        <taxon>Heteroscleromorpha</taxon>
        <taxon>Tetractinellida</taxon>
        <taxon>Astrophorina</taxon>
        <taxon>Geodiidae</taxon>
        <taxon>Geodia</taxon>
    </lineage>
</organism>
<dbReference type="Proteomes" id="UP001174909">
    <property type="component" value="Unassembled WGS sequence"/>
</dbReference>
<dbReference type="EMBL" id="CASHTH010001914">
    <property type="protein sequence ID" value="CAI8021785.1"/>
    <property type="molecule type" value="Genomic_DNA"/>
</dbReference>
<reference evidence="2" key="1">
    <citation type="submission" date="2023-03" db="EMBL/GenBank/DDBJ databases">
        <authorList>
            <person name="Steffen K."/>
            <person name="Cardenas P."/>
        </authorList>
    </citation>
    <scope>NUCLEOTIDE SEQUENCE</scope>
</reference>
<dbReference type="AlphaFoldDB" id="A0AA35S1N0"/>